<dbReference type="SUPFAM" id="SSF52540">
    <property type="entry name" value="P-loop containing nucleoside triphosphate hydrolases"/>
    <property type="match status" value="1"/>
</dbReference>
<keyword evidence="4" id="KW-0238">DNA-binding</keyword>
<name>A0A6N9NND5_9FLAO</name>
<feature type="domain" description="Response regulatory" evidence="8">
    <location>
        <begin position="5"/>
        <end position="119"/>
    </location>
</feature>
<feature type="domain" description="Sigma-54 factor interaction" evidence="7">
    <location>
        <begin position="146"/>
        <end position="375"/>
    </location>
</feature>
<dbReference type="InterPro" id="IPR001789">
    <property type="entry name" value="Sig_transdc_resp-reg_receiver"/>
</dbReference>
<dbReference type="Gene3D" id="1.10.8.60">
    <property type="match status" value="1"/>
</dbReference>
<keyword evidence="5" id="KW-0804">Transcription</keyword>
<dbReference type="Pfam" id="PF00158">
    <property type="entry name" value="Sigma54_activat"/>
    <property type="match status" value="1"/>
</dbReference>
<feature type="modified residue" description="4-aspartylphosphate" evidence="6">
    <location>
        <position position="54"/>
    </location>
</feature>
<dbReference type="GO" id="GO:0006355">
    <property type="term" value="P:regulation of DNA-templated transcription"/>
    <property type="evidence" value="ECO:0007669"/>
    <property type="project" value="InterPro"/>
</dbReference>
<dbReference type="InterPro" id="IPR027417">
    <property type="entry name" value="P-loop_NTPase"/>
</dbReference>
<dbReference type="PANTHER" id="PTHR32071">
    <property type="entry name" value="TRANSCRIPTIONAL REGULATORY PROTEIN"/>
    <property type="match status" value="1"/>
</dbReference>
<evidence type="ECO:0000313" key="10">
    <source>
        <dbReference type="Proteomes" id="UP000470771"/>
    </source>
</evidence>
<dbReference type="AlphaFoldDB" id="A0A6N9NND5"/>
<dbReference type="InterPro" id="IPR025943">
    <property type="entry name" value="Sigma_54_int_dom_ATP-bd_2"/>
</dbReference>
<dbReference type="Gene3D" id="3.40.50.2300">
    <property type="match status" value="1"/>
</dbReference>
<dbReference type="Gene3D" id="3.40.50.300">
    <property type="entry name" value="P-loop containing nucleotide triphosphate hydrolases"/>
    <property type="match status" value="1"/>
</dbReference>
<dbReference type="InterPro" id="IPR003593">
    <property type="entry name" value="AAA+_ATPase"/>
</dbReference>
<dbReference type="FunFam" id="3.40.50.300:FF:000006">
    <property type="entry name" value="DNA-binding transcriptional regulator NtrC"/>
    <property type="match status" value="1"/>
</dbReference>
<dbReference type="PROSITE" id="PS00676">
    <property type="entry name" value="SIGMA54_INTERACT_2"/>
    <property type="match status" value="1"/>
</dbReference>
<evidence type="ECO:0000256" key="3">
    <source>
        <dbReference type="ARBA" id="ARBA00023015"/>
    </source>
</evidence>
<accession>A0A6N9NND5</accession>
<dbReference type="SMART" id="SM00382">
    <property type="entry name" value="AAA"/>
    <property type="match status" value="1"/>
</dbReference>
<dbReference type="PROSITE" id="PS00688">
    <property type="entry name" value="SIGMA54_INTERACT_3"/>
    <property type="match status" value="1"/>
</dbReference>
<dbReference type="InterPro" id="IPR011006">
    <property type="entry name" value="CheY-like_superfamily"/>
</dbReference>
<dbReference type="Pfam" id="PF25601">
    <property type="entry name" value="AAA_lid_14"/>
    <property type="match status" value="1"/>
</dbReference>
<dbReference type="PANTHER" id="PTHR32071:SF99">
    <property type="entry name" value="TRANSCRIPTIONAL REGULATORY PROTEIN"/>
    <property type="match status" value="1"/>
</dbReference>
<evidence type="ECO:0000256" key="4">
    <source>
        <dbReference type="ARBA" id="ARBA00023125"/>
    </source>
</evidence>
<dbReference type="InterPro" id="IPR002078">
    <property type="entry name" value="Sigma_54_int"/>
</dbReference>
<organism evidence="9 10">
    <name type="scientific">Acidiluteibacter ferrifornacis</name>
    <dbReference type="NCBI Taxonomy" id="2692424"/>
    <lineage>
        <taxon>Bacteria</taxon>
        <taxon>Pseudomonadati</taxon>
        <taxon>Bacteroidota</taxon>
        <taxon>Flavobacteriia</taxon>
        <taxon>Flavobacteriales</taxon>
        <taxon>Cryomorphaceae</taxon>
        <taxon>Acidiluteibacter</taxon>
    </lineage>
</organism>
<evidence type="ECO:0000256" key="6">
    <source>
        <dbReference type="PROSITE-ProRule" id="PRU00169"/>
    </source>
</evidence>
<evidence type="ECO:0000313" key="9">
    <source>
        <dbReference type="EMBL" id="NBG67362.1"/>
    </source>
</evidence>
<evidence type="ECO:0000259" key="8">
    <source>
        <dbReference type="PROSITE" id="PS50110"/>
    </source>
</evidence>
<reference evidence="9 10" key="1">
    <citation type="submission" date="2019-12" db="EMBL/GenBank/DDBJ databases">
        <authorList>
            <person name="Zhao J."/>
        </authorList>
    </citation>
    <scope>NUCLEOTIDE SEQUENCE [LARGE SCALE GENOMIC DNA]</scope>
    <source>
        <strain evidence="9 10">S-15</strain>
    </source>
</reference>
<keyword evidence="6" id="KW-0597">Phosphoprotein</keyword>
<dbReference type="GO" id="GO:0005524">
    <property type="term" value="F:ATP binding"/>
    <property type="evidence" value="ECO:0007669"/>
    <property type="project" value="UniProtKB-KW"/>
</dbReference>
<evidence type="ECO:0000256" key="2">
    <source>
        <dbReference type="ARBA" id="ARBA00022840"/>
    </source>
</evidence>
<keyword evidence="10" id="KW-1185">Reference proteome</keyword>
<dbReference type="PROSITE" id="PS50045">
    <property type="entry name" value="SIGMA54_INTERACT_4"/>
    <property type="match status" value="1"/>
</dbReference>
<dbReference type="GO" id="GO:0000160">
    <property type="term" value="P:phosphorelay signal transduction system"/>
    <property type="evidence" value="ECO:0007669"/>
    <property type="project" value="InterPro"/>
</dbReference>
<keyword evidence="3" id="KW-0805">Transcription regulation</keyword>
<comment type="caution">
    <text evidence="9">The sequence shown here is derived from an EMBL/GenBank/DDBJ whole genome shotgun (WGS) entry which is preliminary data.</text>
</comment>
<evidence type="ECO:0000256" key="5">
    <source>
        <dbReference type="ARBA" id="ARBA00023163"/>
    </source>
</evidence>
<dbReference type="CDD" id="cd00009">
    <property type="entry name" value="AAA"/>
    <property type="match status" value="1"/>
</dbReference>
<dbReference type="RefSeq" id="WP_160634311.1">
    <property type="nucleotide sequence ID" value="NZ_WWNE01000018.1"/>
</dbReference>
<evidence type="ECO:0000256" key="1">
    <source>
        <dbReference type="ARBA" id="ARBA00022741"/>
    </source>
</evidence>
<sequence length="450" mass="51178">MSAYKIFIVDDDPWYSQILEYHLSLNPDFEVHCFASGKECLKNLHLNPQLITIDYSMDDMTGDELLTKIKHWNSKVPVIVISGQEEISVALELLKKGAYDYLIKDDNTKDLLWNSVLRAMETQSLRDEVNQLHEQLEHKFSFEKTIIGQSPAITKTFKMMEKACKSNINVSITGETGTGKEVVAKAIHYNSDRSKKPFVAVNMAAIPKELVESELFGHEKGAFTGALARKKGKFEEAQGGTLFLDEIAELDLNLQSKLLRVLQEREVTRVGGNELVKLDVRIIVATHRDLQKEVQEGHFREDLFYRVMGLPIELPPLRERGNDVLILANHFIAQYAKENKQPKPKLDESAKEKMLRYNFPGNVRELKAMIDLAAVLCEENIITANDINYASVKGDQAFLAEEKSLRAYTCDIVKYFLTKYNNDVVGVAKRLNVGKSTIYKMISEKEIELN</sequence>
<proteinExistence type="predicted"/>
<dbReference type="GO" id="GO:0003677">
    <property type="term" value="F:DNA binding"/>
    <property type="evidence" value="ECO:0007669"/>
    <property type="project" value="UniProtKB-KW"/>
</dbReference>
<dbReference type="SUPFAM" id="SSF52172">
    <property type="entry name" value="CheY-like"/>
    <property type="match status" value="1"/>
</dbReference>
<keyword evidence="1" id="KW-0547">Nucleotide-binding</keyword>
<keyword evidence="2" id="KW-0067">ATP-binding</keyword>
<dbReference type="PROSITE" id="PS50110">
    <property type="entry name" value="RESPONSE_REGULATORY"/>
    <property type="match status" value="1"/>
</dbReference>
<dbReference type="Pfam" id="PF00072">
    <property type="entry name" value="Response_reg"/>
    <property type="match status" value="1"/>
</dbReference>
<dbReference type="SMART" id="SM00448">
    <property type="entry name" value="REC"/>
    <property type="match status" value="1"/>
</dbReference>
<protein>
    <submittedName>
        <fullName evidence="9">Response regulator</fullName>
    </submittedName>
</protein>
<gene>
    <name evidence="9" type="ORF">GQN54_14635</name>
</gene>
<evidence type="ECO:0000259" key="7">
    <source>
        <dbReference type="PROSITE" id="PS50045"/>
    </source>
</evidence>
<dbReference type="InterPro" id="IPR025944">
    <property type="entry name" value="Sigma_54_int_dom_CS"/>
</dbReference>
<dbReference type="Proteomes" id="UP000470771">
    <property type="component" value="Unassembled WGS sequence"/>
</dbReference>
<dbReference type="EMBL" id="WWNE01000018">
    <property type="protein sequence ID" value="NBG67362.1"/>
    <property type="molecule type" value="Genomic_DNA"/>
</dbReference>
<dbReference type="InterPro" id="IPR058031">
    <property type="entry name" value="AAA_lid_NorR"/>
</dbReference>